<dbReference type="eggNOG" id="ENOG502QVGC">
    <property type="taxonomic scope" value="Eukaryota"/>
</dbReference>
<evidence type="ECO:0000313" key="7">
    <source>
        <dbReference type="Proteomes" id="UP000008281"/>
    </source>
</evidence>
<keyword evidence="3" id="KW-1133">Transmembrane helix</keyword>
<dbReference type="GO" id="GO:0009435">
    <property type="term" value="P:NAD+ biosynthetic process"/>
    <property type="evidence" value="ECO:0007669"/>
    <property type="project" value="InterPro"/>
</dbReference>
<dbReference type="GO" id="GO:0050661">
    <property type="term" value="F:NADP binding"/>
    <property type="evidence" value="ECO:0007669"/>
    <property type="project" value="InterPro"/>
</dbReference>
<proteinExistence type="inferred from homology"/>
<dbReference type="AlphaFoldDB" id="E3MCT2"/>
<evidence type="ECO:0000259" key="4">
    <source>
        <dbReference type="Pfam" id="PF01958"/>
    </source>
</evidence>
<dbReference type="FunCoup" id="E3MCT2">
    <property type="interactions" value="132"/>
</dbReference>
<dbReference type="STRING" id="31234.E3MCT2"/>
<accession>E3MCT2</accession>
<dbReference type="EMBL" id="DS268435">
    <property type="protein sequence ID" value="EFO98524.1"/>
    <property type="molecule type" value="Genomic_DNA"/>
</dbReference>
<name>E3MCT2_CAERE</name>
<dbReference type="OMA" id="KHPTSFK"/>
<sequence>MSVHFVAHRLFYFPIQNDLVLPFSLYSFSFLSLFLFLSLSSSLGIFSIYLISISNCIETILSDRRFKSKKNGQTSSWIHWIWAFRFVLIHFLLQNYDYSGKFLVEKLRELPDEFEVMRIWNRSVGEPGVQGLETLNAENLNDIDLVVEVAHPKIIADYGEMILEHCDLFAGSPTCFANQELLEKLRNLSLMHARRLLVPSGALWGANDIQKMADIGSLKGLTVTMIKHPTSFKLGSPLFEINEQAKLKEIEETVLYEGFFQVLCFIIDCVYSGSVRGLCPLAPNNVNTMAGGALAAHNLGFDKVKAKLISDPKMTDWHVVEVRVEGDDGFEVITRRNNPAKPGAVTGQLTYYSFLSSIKESKYKPSGIQLC</sequence>
<evidence type="ECO:0000256" key="3">
    <source>
        <dbReference type="SAM" id="Phobius"/>
    </source>
</evidence>
<evidence type="ECO:0000256" key="2">
    <source>
        <dbReference type="ARBA" id="ARBA00020169"/>
    </source>
</evidence>
<dbReference type="GO" id="GO:0033735">
    <property type="term" value="F:aspartate dehydrogenase [NAD(P)+] activity"/>
    <property type="evidence" value="ECO:0007669"/>
    <property type="project" value="InterPro"/>
</dbReference>
<dbReference type="PANTHER" id="PTHR31873:SF6">
    <property type="entry name" value="ASPARTATE DEHYDROGENASE DOMAIN-CONTAINING PROTEIN"/>
    <property type="match status" value="1"/>
</dbReference>
<dbReference type="InterPro" id="IPR005106">
    <property type="entry name" value="Asp/hSer_DH_NAD-bd"/>
</dbReference>
<organism evidence="7">
    <name type="scientific">Caenorhabditis remanei</name>
    <name type="common">Caenorhabditis vulgaris</name>
    <dbReference type="NCBI Taxonomy" id="31234"/>
    <lineage>
        <taxon>Eukaryota</taxon>
        <taxon>Metazoa</taxon>
        <taxon>Ecdysozoa</taxon>
        <taxon>Nematoda</taxon>
        <taxon>Chromadorea</taxon>
        <taxon>Rhabditida</taxon>
        <taxon>Rhabditina</taxon>
        <taxon>Rhabditomorpha</taxon>
        <taxon>Rhabditoidea</taxon>
        <taxon>Rhabditidae</taxon>
        <taxon>Peloderinae</taxon>
        <taxon>Caenorhabditis</taxon>
    </lineage>
</organism>
<dbReference type="Pfam" id="PF01958">
    <property type="entry name" value="Asp_DH_C"/>
    <property type="match status" value="1"/>
</dbReference>
<dbReference type="Gene3D" id="3.40.50.720">
    <property type="entry name" value="NAD(P)-binding Rossmann-like Domain"/>
    <property type="match status" value="1"/>
</dbReference>
<feature type="transmembrane region" description="Helical" evidence="3">
    <location>
        <begin position="28"/>
        <end position="53"/>
    </location>
</feature>
<evidence type="ECO:0000259" key="5">
    <source>
        <dbReference type="Pfam" id="PF03447"/>
    </source>
</evidence>
<dbReference type="InParanoid" id="E3MCT2"/>
<feature type="domain" description="Aspartate dehydrogenase" evidence="4">
    <location>
        <begin position="269"/>
        <end position="349"/>
    </location>
</feature>
<dbReference type="SUPFAM" id="SSF51735">
    <property type="entry name" value="NAD(P)-binding Rossmann-fold domains"/>
    <property type="match status" value="1"/>
</dbReference>
<dbReference type="InterPro" id="IPR002811">
    <property type="entry name" value="Asp_DH"/>
</dbReference>
<dbReference type="Proteomes" id="UP000008281">
    <property type="component" value="Unassembled WGS sequence"/>
</dbReference>
<protein>
    <recommendedName>
        <fullName evidence="2">Aspartate dehydrogenase domain-containing protein</fullName>
    </recommendedName>
</protein>
<dbReference type="Pfam" id="PF03447">
    <property type="entry name" value="NAD_binding_3"/>
    <property type="match status" value="1"/>
</dbReference>
<keyword evidence="3" id="KW-0472">Membrane</keyword>
<comment type="similarity">
    <text evidence="1">Belongs to the L-aspartate dehydrogenase family.</text>
</comment>
<dbReference type="PANTHER" id="PTHR31873">
    <property type="entry name" value="L-ASPARTATE DEHYDROGENASE-RELATED"/>
    <property type="match status" value="1"/>
</dbReference>
<dbReference type="InterPro" id="IPR036291">
    <property type="entry name" value="NAD(P)-bd_dom_sf"/>
</dbReference>
<evidence type="ECO:0000256" key="1">
    <source>
        <dbReference type="ARBA" id="ARBA00008331"/>
    </source>
</evidence>
<feature type="transmembrane region" description="Helical" evidence="3">
    <location>
        <begin position="74"/>
        <end position="93"/>
    </location>
</feature>
<dbReference type="OrthoDB" id="4310724at2759"/>
<dbReference type="SUPFAM" id="SSF55347">
    <property type="entry name" value="Glyceraldehyde-3-phosphate dehydrogenase-like, C-terminal domain"/>
    <property type="match status" value="1"/>
</dbReference>
<dbReference type="HOGENOM" id="CLU_063528_0_0_1"/>
<evidence type="ECO:0000313" key="6">
    <source>
        <dbReference type="EMBL" id="EFO98524.1"/>
    </source>
</evidence>
<gene>
    <name evidence="6" type="ORF">CRE_20327</name>
</gene>
<reference evidence="6" key="1">
    <citation type="submission" date="2007-07" db="EMBL/GenBank/DDBJ databases">
        <title>PCAP assembly of the Caenorhabditis remanei genome.</title>
        <authorList>
            <consortium name="The Caenorhabditis remanei Sequencing Consortium"/>
            <person name="Wilson R.K."/>
        </authorList>
    </citation>
    <scope>NUCLEOTIDE SEQUENCE [LARGE SCALE GENOMIC DNA]</scope>
    <source>
        <strain evidence="6">PB4641</strain>
    </source>
</reference>
<feature type="domain" description="Aspartate/homoserine dehydrogenase NAD-binding" evidence="5">
    <location>
        <begin position="100"/>
        <end position="199"/>
    </location>
</feature>
<dbReference type="Gene3D" id="3.30.360.10">
    <property type="entry name" value="Dihydrodipicolinate Reductase, domain 2"/>
    <property type="match status" value="1"/>
</dbReference>
<keyword evidence="7" id="KW-1185">Reference proteome</keyword>
<keyword evidence="3" id="KW-0812">Transmembrane</keyword>